<sequence>MVSRPRQDVLLSLEAAPRKCLWYVVPDAAWATAETGLSFLRNGTLRNADGPWTSLVNSSQAVPEILKPAGQWSRLGFLNGTGIDQAYFIGRDALSAVHLHYLIVAEPKDDSTKTTNNRENDVFDALAGSPYYNIRATKVSQSLVIPTTILPACLCPDRVILAQWGFLVHLALNGNGRPSRLLLCGVQAPFFVRSQLICTMIHETPYEAYPVPAARYGFGVRNHDTYDVFRTSHLYDPSSWPKPQMTPPPVPPLLPNTSGFNKSGLVRSSGGIAARHVFQYLHRDMCFTTLEGDLVSIQIWASSSSPVLDKP</sequence>
<gene>
    <name evidence="1" type="ORF">SODALDRAFT_357031</name>
</gene>
<dbReference type="AlphaFoldDB" id="A0A3N2Q314"/>
<proteinExistence type="predicted"/>
<dbReference type="Proteomes" id="UP000272025">
    <property type="component" value="Unassembled WGS sequence"/>
</dbReference>
<dbReference type="GeneID" id="39582441"/>
<protein>
    <submittedName>
        <fullName evidence="1">Uncharacterized protein</fullName>
    </submittedName>
</protein>
<organism evidence="1 2">
    <name type="scientific">Sodiomyces alkalinus (strain CBS 110278 / VKM F-3762 / F11)</name>
    <name type="common">Alkaliphilic filamentous fungus</name>
    <dbReference type="NCBI Taxonomy" id="1314773"/>
    <lineage>
        <taxon>Eukaryota</taxon>
        <taxon>Fungi</taxon>
        <taxon>Dikarya</taxon>
        <taxon>Ascomycota</taxon>
        <taxon>Pezizomycotina</taxon>
        <taxon>Sordariomycetes</taxon>
        <taxon>Hypocreomycetidae</taxon>
        <taxon>Glomerellales</taxon>
        <taxon>Plectosphaerellaceae</taxon>
        <taxon>Sodiomyces</taxon>
    </lineage>
</organism>
<dbReference type="EMBL" id="ML119052">
    <property type="protein sequence ID" value="ROT41005.1"/>
    <property type="molecule type" value="Genomic_DNA"/>
</dbReference>
<dbReference type="RefSeq" id="XP_028468811.1">
    <property type="nucleotide sequence ID" value="XM_028613963.1"/>
</dbReference>
<accession>A0A3N2Q314</accession>
<reference evidence="1 2" key="1">
    <citation type="journal article" date="2018" name="Mol. Ecol.">
        <title>The obligate alkalophilic soda-lake fungus Sodiomyces alkalinus has shifted to a protein diet.</title>
        <authorList>
            <person name="Grum-Grzhimaylo A.A."/>
            <person name="Falkoski D.L."/>
            <person name="van den Heuvel J."/>
            <person name="Valero-Jimenez C.A."/>
            <person name="Min B."/>
            <person name="Choi I.G."/>
            <person name="Lipzen A."/>
            <person name="Daum C.G."/>
            <person name="Aanen D.K."/>
            <person name="Tsang A."/>
            <person name="Henrissat B."/>
            <person name="Bilanenko E.N."/>
            <person name="de Vries R.P."/>
            <person name="van Kan J.A.L."/>
            <person name="Grigoriev I.V."/>
            <person name="Debets A.J.M."/>
        </authorList>
    </citation>
    <scope>NUCLEOTIDE SEQUENCE [LARGE SCALE GENOMIC DNA]</scope>
    <source>
        <strain evidence="1 2">F11</strain>
    </source>
</reference>
<name>A0A3N2Q314_SODAK</name>
<evidence type="ECO:0000313" key="1">
    <source>
        <dbReference type="EMBL" id="ROT41005.1"/>
    </source>
</evidence>
<evidence type="ECO:0000313" key="2">
    <source>
        <dbReference type="Proteomes" id="UP000272025"/>
    </source>
</evidence>
<keyword evidence="2" id="KW-1185">Reference proteome</keyword>